<dbReference type="EMBL" id="GGFK01015627">
    <property type="protein sequence ID" value="MBW48948.1"/>
    <property type="molecule type" value="Transcribed_RNA"/>
</dbReference>
<reference evidence="2" key="1">
    <citation type="submission" date="2018-01" db="EMBL/GenBank/DDBJ databases">
        <title>An insight into the sialome of Amazonian anophelines.</title>
        <authorList>
            <person name="Ribeiro J.M."/>
            <person name="Scarpassa V."/>
            <person name="Calvo E."/>
        </authorList>
    </citation>
    <scope>NUCLEOTIDE SEQUENCE</scope>
    <source>
        <tissue evidence="2">Salivary glands</tissue>
    </source>
</reference>
<feature type="chain" id="PRO_5014882553" evidence="1">
    <location>
        <begin position="25"/>
        <end position="92"/>
    </location>
</feature>
<dbReference type="AlphaFoldDB" id="A0A2M4B811"/>
<accession>A0A2M4B811</accession>
<protein>
    <submittedName>
        <fullName evidence="2">Putative secreted protein</fullName>
    </submittedName>
</protein>
<keyword evidence="1" id="KW-0732">Signal</keyword>
<evidence type="ECO:0000256" key="1">
    <source>
        <dbReference type="SAM" id="SignalP"/>
    </source>
</evidence>
<proteinExistence type="predicted"/>
<feature type="signal peptide" evidence="1">
    <location>
        <begin position="1"/>
        <end position="24"/>
    </location>
</feature>
<sequence length="92" mass="10379">MPRSCDWGFLSNAAVLAIALRALAKVVLPESTWPRIPTLRFRYMLPDKYELVVEGGRTNHNKPPTTRRYILSCQGKSIGIARIHKEEGVKMG</sequence>
<organism evidence="2">
    <name type="scientific">Anopheles triannulatus</name>
    <dbReference type="NCBI Taxonomy" id="58253"/>
    <lineage>
        <taxon>Eukaryota</taxon>
        <taxon>Metazoa</taxon>
        <taxon>Ecdysozoa</taxon>
        <taxon>Arthropoda</taxon>
        <taxon>Hexapoda</taxon>
        <taxon>Insecta</taxon>
        <taxon>Pterygota</taxon>
        <taxon>Neoptera</taxon>
        <taxon>Endopterygota</taxon>
        <taxon>Diptera</taxon>
        <taxon>Nematocera</taxon>
        <taxon>Culicoidea</taxon>
        <taxon>Culicidae</taxon>
        <taxon>Anophelinae</taxon>
        <taxon>Anopheles</taxon>
    </lineage>
</organism>
<evidence type="ECO:0000313" key="2">
    <source>
        <dbReference type="EMBL" id="MBW48948.1"/>
    </source>
</evidence>
<name>A0A2M4B811_9DIPT</name>